<feature type="domain" description="GST N-terminal" evidence="1">
    <location>
        <begin position="58"/>
        <end position="138"/>
    </location>
</feature>
<comment type="caution">
    <text evidence="3">The sequence shown here is derived from an EMBL/GenBank/DDBJ whole genome shotgun (WGS) entry which is preliminary data.</text>
</comment>
<evidence type="ECO:0000259" key="2">
    <source>
        <dbReference type="PROSITE" id="PS50405"/>
    </source>
</evidence>
<dbReference type="Proteomes" id="UP000654075">
    <property type="component" value="Unassembled WGS sequence"/>
</dbReference>
<dbReference type="PANTHER" id="PTHR11571">
    <property type="entry name" value="GLUTATHIONE S-TRANSFERASE"/>
    <property type="match status" value="1"/>
</dbReference>
<proteinExistence type="predicted"/>
<dbReference type="GO" id="GO:0004364">
    <property type="term" value="F:glutathione transferase activity"/>
    <property type="evidence" value="ECO:0007669"/>
    <property type="project" value="TreeGrafter"/>
</dbReference>
<dbReference type="InterPro" id="IPR010987">
    <property type="entry name" value="Glutathione-S-Trfase_C-like"/>
</dbReference>
<dbReference type="AlphaFoldDB" id="A0A813D9I8"/>
<dbReference type="InterPro" id="IPR036282">
    <property type="entry name" value="Glutathione-S-Trfase_C_sf"/>
</dbReference>
<evidence type="ECO:0000259" key="1">
    <source>
        <dbReference type="PROSITE" id="PS50404"/>
    </source>
</evidence>
<dbReference type="EMBL" id="CAJNNV010001534">
    <property type="protein sequence ID" value="CAE8585256.1"/>
    <property type="molecule type" value="Genomic_DNA"/>
</dbReference>
<sequence>MWRTARGVRLLALPVCLVTCIGFSRSVPLSFASSLSRNGFRRTAALKRCAGMATSVTTPTTLTYFEGYGLAEQVRWMLAAAGIEWNQVALQTHEEFLALRKEGKLLYGQLPLLEIDGLRLVQSQAMVRYVAQRGGLWGRTPAESAMVDIVAEGIRDARGPVVSFPFTSDQKALADEIPFRVAKQLMPLEAYLQQKTDGSPFFLESGLSAADVLLAEFLEELIAIRAGSVANYASCSALHKQITQLPGIQTYLKSPKRYPFPRGQVRDAYVKNVQAVLNR</sequence>
<feature type="domain" description="GST C-terminal" evidence="2">
    <location>
        <begin position="140"/>
        <end position="265"/>
    </location>
</feature>
<dbReference type="SFLD" id="SFLDS00019">
    <property type="entry name" value="Glutathione_Transferase_(cytos"/>
    <property type="match status" value="1"/>
</dbReference>
<gene>
    <name evidence="3" type="ORF">PGLA1383_LOCUS4166</name>
</gene>
<dbReference type="InterPro" id="IPR004046">
    <property type="entry name" value="GST_C"/>
</dbReference>
<dbReference type="PANTHER" id="PTHR11571:SF230">
    <property type="entry name" value="GLUTATHIONE TRANSFERASE"/>
    <property type="match status" value="1"/>
</dbReference>
<protein>
    <recommendedName>
        <fullName evidence="5">Glutathione transferase</fullName>
    </recommendedName>
</protein>
<dbReference type="Gene3D" id="3.40.30.10">
    <property type="entry name" value="Glutaredoxin"/>
    <property type="match status" value="1"/>
</dbReference>
<evidence type="ECO:0000313" key="4">
    <source>
        <dbReference type="Proteomes" id="UP000654075"/>
    </source>
</evidence>
<dbReference type="GO" id="GO:0006749">
    <property type="term" value="P:glutathione metabolic process"/>
    <property type="evidence" value="ECO:0007669"/>
    <property type="project" value="TreeGrafter"/>
</dbReference>
<dbReference type="InterPro" id="IPR050213">
    <property type="entry name" value="GST_superfamily"/>
</dbReference>
<dbReference type="Gene3D" id="1.20.1050.10">
    <property type="match status" value="1"/>
</dbReference>
<evidence type="ECO:0008006" key="5">
    <source>
        <dbReference type="Google" id="ProtNLM"/>
    </source>
</evidence>
<name>A0A813D9I8_POLGL</name>
<keyword evidence="4" id="KW-1185">Reference proteome</keyword>
<accession>A0A813D9I8</accession>
<reference evidence="3" key="1">
    <citation type="submission" date="2021-02" db="EMBL/GenBank/DDBJ databases">
        <authorList>
            <person name="Dougan E. K."/>
            <person name="Rhodes N."/>
            <person name="Thang M."/>
            <person name="Chan C."/>
        </authorList>
    </citation>
    <scope>NUCLEOTIDE SEQUENCE</scope>
</reference>
<evidence type="ECO:0000313" key="3">
    <source>
        <dbReference type="EMBL" id="CAE8585256.1"/>
    </source>
</evidence>
<dbReference type="PROSITE" id="PS50405">
    <property type="entry name" value="GST_CTER"/>
    <property type="match status" value="1"/>
</dbReference>
<dbReference type="InterPro" id="IPR036249">
    <property type="entry name" value="Thioredoxin-like_sf"/>
</dbReference>
<dbReference type="SUPFAM" id="SSF47616">
    <property type="entry name" value="GST C-terminal domain-like"/>
    <property type="match status" value="1"/>
</dbReference>
<dbReference type="OMA" id="AYLNIDY"/>
<dbReference type="SUPFAM" id="SSF52833">
    <property type="entry name" value="Thioredoxin-like"/>
    <property type="match status" value="1"/>
</dbReference>
<dbReference type="Pfam" id="PF02798">
    <property type="entry name" value="GST_N"/>
    <property type="match status" value="1"/>
</dbReference>
<dbReference type="Pfam" id="PF14497">
    <property type="entry name" value="GST_C_3"/>
    <property type="match status" value="1"/>
</dbReference>
<dbReference type="PROSITE" id="PS50404">
    <property type="entry name" value="GST_NTER"/>
    <property type="match status" value="1"/>
</dbReference>
<dbReference type="OrthoDB" id="418591at2759"/>
<dbReference type="InterPro" id="IPR004045">
    <property type="entry name" value="Glutathione_S-Trfase_N"/>
</dbReference>
<organism evidence="3 4">
    <name type="scientific">Polarella glacialis</name>
    <name type="common">Dinoflagellate</name>
    <dbReference type="NCBI Taxonomy" id="89957"/>
    <lineage>
        <taxon>Eukaryota</taxon>
        <taxon>Sar</taxon>
        <taxon>Alveolata</taxon>
        <taxon>Dinophyceae</taxon>
        <taxon>Suessiales</taxon>
        <taxon>Suessiaceae</taxon>
        <taxon>Polarella</taxon>
    </lineage>
</organism>
<dbReference type="InterPro" id="IPR040079">
    <property type="entry name" value="Glutathione_S-Trfase"/>
</dbReference>